<keyword evidence="2" id="KW-0812">Transmembrane</keyword>
<accession>A0A7S4LIW8</accession>
<gene>
    <name evidence="3" type="ORF">EGYM00163_LOCUS43338</name>
</gene>
<dbReference type="CDD" id="cd05233">
    <property type="entry name" value="SDR_c"/>
    <property type="match status" value="1"/>
</dbReference>
<feature type="transmembrane region" description="Helical" evidence="2">
    <location>
        <begin position="214"/>
        <end position="234"/>
    </location>
</feature>
<dbReference type="GO" id="GO:0015996">
    <property type="term" value="P:chlorophyll catabolic process"/>
    <property type="evidence" value="ECO:0007669"/>
    <property type="project" value="TreeGrafter"/>
</dbReference>
<dbReference type="AlphaFoldDB" id="A0A7S4LIW8"/>
<feature type="region of interest" description="Disordered" evidence="1">
    <location>
        <begin position="294"/>
        <end position="324"/>
    </location>
</feature>
<dbReference type="InterPro" id="IPR052625">
    <property type="entry name" value="Chl_b_Red"/>
</dbReference>
<dbReference type="InterPro" id="IPR002347">
    <property type="entry name" value="SDR_fam"/>
</dbReference>
<dbReference type="PRINTS" id="PR00081">
    <property type="entry name" value="GDHRDH"/>
</dbReference>
<protein>
    <submittedName>
        <fullName evidence="3">Uncharacterized protein</fullName>
    </submittedName>
</protein>
<dbReference type="EMBL" id="HBJA01125811">
    <property type="protein sequence ID" value="CAE0832056.1"/>
    <property type="molecule type" value="Transcribed_RNA"/>
</dbReference>
<dbReference type="GO" id="GO:0010304">
    <property type="term" value="P:PSII associated light-harvesting complex II catabolic process"/>
    <property type="evidence" value="ECO:0007669"/>
    <property type="project" value="TreeGrafter"/>
</dbReference>
<feature type="compositionally biased region" description="Basic and acidic residues" evidence="1">
    <location>
        <begin position="300"/>
        <end position="318"/>
    </location>
</feature>
<keyword evidence="2" id="KW-1133">Transmembrane helix</keyword>
<dbReference type="InterPro" id="IPR036291">
    <property type="entry name" value="NAD(P)-bd_dom_sf"/>
</dbReference>
<organism evidence="3">
    <name type="scientific">Eutreptiella gymnastica</name>
    <dbReference type="NCBI Taxonomy" id="73025"/>
    <lineage>
        <taxon>Eukaryota</taxon>
        <taxon>Discoba</taxon>
        <taxon>Euglenozoa</taxon>
        <taxon>Euglenida</taxon>
        <taxon>Spirocuta</taxon>
        <taxon>Euglenophyceae</taxon>
        <taxon>Eutreptiales</taxon>
        <taxon>Eutreptiaceae</taxon>
        <taxon>Eutreptiella</taxon>
    </lineage>
</organism>
<dbReference type="PANTHER" id="PTHR24314:SF21">
    <property type="entry name" value="CHLOROPHYLL(IDE) B REDUCTASE NYC1, CHLOROPLASTIC-RELATED"/>
    <property type="match status" value="1"/>
</dbReference>
<keyword evidence="2" id="KW-0472">Membrane</keyword>
<dbReference type="InterPro" id="IPR020904">
    <property type="entry name" value="Sc_DH/Rdtase_CS"/>
</dbReference>
<evidence type="ECO:0000256" key="1">
    <source>
        <dbReference type="SAM" id="MobiDB-lite"/>
    </source>
</evidence>
<dbReference type="Pfam" id="PF00106">
    <property type="entry name" value="adh_short"/>
    <property type="match status" value="1"/>
</dbReference>
<dbReference type="PANTHER" id="PTHR24314">
    <property type="entry name" value="NON-SPECIFIC LIPID TRANSFER PROTEIN-RELATED"/>
    <property type="match status" value="1"/>
</dbReference>
<dbReference type="GO" id="GO:0034256">
    <property type="term" value="F:chlorophyll(ide) b reductase activity"/>
    <property type="evidence" value="ECO:0007669"/>
    <property type="project" value="TreeGrafter"/>
</dbReference>
<evidence type="ECO:0000313" key="3">
    <source>
        <dbReference type="EMBL" id="CAE0832056.1"/>
    </source>
</evidence>
<dbReference type="PROSITE" id="PS00061">
    <property type="entry name" value="ADH_SHORT"/>
    <property type="match status" value="1"/>
</dbReference>
<evidence type="ECO:0000256" key="2">
    <source>
        <dbReference type="SAM" id="Phobius"/>
    </source>
</evidence>
<name>A0A7S4LIW8_9EUGL</name>
<proteinExistence type="predicted"/>
<dbReference type="Gene3D" id="3.40.50.720">
    <property type="entry name" value="NAD(P)-binding Rossmann-like Domain"/>
    <property type="match status" value="1"/>
</dbReference>
<feature type="transmembrane region" description="Helical" evidence="2">
    <location>
        <begin position="46"/>
        <end position="65"/>
    </location>
</feature>
<dbReference type="SUPFAM" id="SSF51735">
    <property type="entry name" value="NAD(P)-binding Rossmann-fold domains"/>
    <property type="match status" value="1"/>
</dbReference>
<reference evidence="3" key="1">
    <citation type="submission" date="2021-01" db="EMBL/GenBank/DDBJ databases">
        <authorList>
            <person name="Corre E."/>
            <person name="Pelletier E."/>
            <person name="Niang G."/>
            <person name="Scheremetjew M."/>
            <person name="Finn R."/>
            <person name="Kale V."/>
            <person name="Holt S."/>
            <person name="Cochrane G."/>
            <person name="Meng A."/>
            <person name="Brown T."/>
            <person name="Cohen L."/>
        </authorList>
    </citation>
    <scope>NUCLEOTIDE SEQUENCE</scope>
    <source>
        <strain evidence="3">CCMP1594</strain>
    </source>
</reference>
<sequence>MSMLPLINHGEANKLALSSNDFRYSFYDQEPSRWGTTNVPKAPRSVSLMFGCALALFGVTVWIAVAPNGDAQSGVSKSVLLKSVNTVKPKTVNTVKPAQSTRVTRTDDIGGETYRAQQERLRKRLESHKTHEELVEEVQSQQKKLAKGFTTVAAAATVLSAAIDIESQLDMPTLPSKANNLIGSVLQRPEALVRETLSAPPLQDKQHVYWSNRALPYILLAIPIITIIASTALVSASYRKSMMVNDEYGGGIEDKEVDLEDVLHDAHAQAVGSVVGAKEHLDIHKTENDHAVAVVTPIMKDPEEPKRPKEPKNKDKKAPSPPGAVANVSSWGYIPKRSDLFAIASGMVLTISLQAAGELKGSTLDWLPFTYGIALATLYDAIIQQASFKAEEVKRSLRVVVTGSTRGVGKALAREFLKRGDRVVITSRSQKSVDATLEELRTFIPGAQVTGCAADVSKGADVDELAKFSVDQLGAVDLWINNAGTISSKKEKLADLSQEEIAGTVTTNLVGSLLCTQAALKLMTDQGYGHIFNMDGAGATGDATPLYAAYGSTKAALVQLTKTLCEESKETGVGVHLLSPGMVITDLLLTGATPENLGAFNILAELPENVSSYLVPRIRSVEGSGQYIRYLTNVRVIGRLLTFAKRWDRFFDKDGNRMYKPEDERLIESVEGMKEPLPDTPIDLNNLTVAYVVAMGSLFVTLSKILNTAAFAQTDM</sequence>